<evidence type="ECO:0000313" key="11">
    <source>
        <dbReference type="EMBL" id="MBA8880479.1"/>
    </source>
</evidence>
<feature type="transmembrane region" description="Helical" evidence="9">
    <location>
        <begin position="93"/>
        <end position="113"/>
    </location>
</feature>
<dbReference type="GO" id="GO:0005886">
    <property type="term" value="C:plasma membrane"/>
    <property type="evidence" value="ECO:0007669"/>
    <property type="project" value="UniProtKB-SubCell"/>
</dbReference>
<dbReference type="EMBL" id="JACGXN010000008">
    <property type="protein sequence ID" value="MBA8880479.1"/>
    <property type="molecule type" value="Genomic_DNA"/>
</dbReference>
<comment type="subcellular location">
    <subcellularLocation>
        <location evidence="1 9">Cell membrane</location>
        <topology evidence="1 9">Multi-pass membrane protein</topology>
    </subcellularLocation>
</comment>
<dbReference type="PANTHER" id="PTHR30151:SF38">
    <property type="entry name" value="ALIPHATIC SULFONATES TRANSPORT PERMEASE PROTEIN SSUC-RELATED"/>
    <property type="match status" value="1"/>
</dbReference>
<evidence type="ECO:0000259" key="10">
    <source>
        <dbReference type="PROSITE" id="PS50928"/>
    </source>
</evidence>
<keyword evidence="7 9" id="KW-0472">Membrane</keyword>
<feature type="domain" description="ABC transmembrane type-1" evidence="10">
    <location>
        <begin position="86"/>
        <end position="263"/>
    </location>
</feature>
<evidence type="ECO:0000256" key="3">
    <source>
        <dbReference type="ARBA" id="ARBA00022448"/>
    </source>
</evidence>
<feature type="transmembrane region" description="Helical" evidence="9">
    <location>
        <begin position="243"/>
        <end position="262"/>
    </location>
</feature>
<dbReference type="AlphaFoldDB" id="A0A839ENM6"/>
<evidence type="ECO:0000313" key="12">
    <source>
        <dbReference type="Proteomes" id="UP000549052"/>
    </source>
</evidence>
<dbReference type="PANTHER" id="PTHR30151">
    <property type="entry name" value="ALKANE SULFONATE ABC TRANSPORTER-RELATED, MEMBRANE SUBUNIT"/>
    <property type="match status" value="1"/>
</dbReference>
<comment type="similarity">
    <text evidence="2 9">Belongs to the binding-protein-dependent transport system permease family.</text>
</comment>
<dbReference type="Gene3D" id="1.10.3720.10">
    <property type="entry name" value="MetI-like"/>
    <property type="match status" value="1"/>
</dbReference>
<keyword evidence="12" id="KW-1185">Reference proteome</keyword>
<gene>
    <name evidence="11" type="ORF">FHW16_004202</name>
</gene>
<dbReference type="RefSeq" id="WP_182551134.1">
    <property type="nucleotide sequence ID" value="NZ_JACGXN010000008.1"/>
</dbReference>
<evidence type="ECO:0000256" key="5">
    <source>
        <dbReference type="ARBA" id="ARBA00022692"/>
    </source>
</evidence>
<comment type="caution">
    <text evidence="11">The sequence shown here is derived from an EMBL/GenBank/DDBJ whole genome shotgun (WGS) entry which is preliminary data.</text>
</comment>
<evidence type="ECO:0000256" key="4">
    <source>
        <dbReference type="ARBA" id="ARBA00022475"/>
    </source>
</evidence>
<keyword evidence="3 9" id="KW-0813">Transport</keyword>
<feature type="transmembrane region" description="Helical" evidence="9">
    <location>
        <begin position="67"/>
        <end position="86"/>
    </location>
</feature>
<feature type="transmembrane region" description="Helical" evidence="9">
    <location>
        <begin position="125"/>
        <end position="147"/>
    </location>
</feature>
<dbReference type="SUPFAM" id="SSF161098">
    <property type="entry name" value="MetI-like"/>
    <property type="match status" value="1"/>
</dbReference>
<accession>A0A839ENM6</accession>
<organism evidence="11 12">
    <name type="scientific">Phyllobacterium myrsinacearum</name>
    <dbReference type="NCBI Taxonomy" id="28101"/>
    <lineage>
        <taxon>Bacteria</taxon>
        <taxon>Pseudomonadati</taxon>
        <taxon>Pseudomonadota</taxon>
        <taxon>Alphaproteobacteria</taxon>
        <taxon>Hyphomicrobiales</taxon>
        <taxon>Phyllobacteriaceae</taxon>
        <taxon>Phyllobacterium</taxon>
    </lineage>
</organism>
<protein>
    <submittedName>
        <fullName evidence="11">Sulfonate transport system permease protein</fullName>
    </submittedName>
</protein>
<comment type="function">
    <text evidence="8">Probably part of an ABC transporter complex. Probably responsible for the translocation of the substrate across the membrane.</text>
</comment>
<evidence type="ECO:0000256" key="2">
    <source>
        <dbReference type="ARBA" id="ARBA00009306"/>
    </source>
</evidence>
<sequence>MSSFTDTVIGAAGAKGIDNTAGWKRLRNRRVVRRAVIGLILPVMLVFTWWLASSRGWLPEQILPSPAYVYATAVEMIASGEIFYHAGMSLRRVVYGFMFGAIAGLSLGVAMGLSRTVDDYVRPIFLAFAQIPTLGWIPLLMLIFGIGETLKIIVIAKGALVPMTMNTAAGIRSVPANYVEVGRALRFSRLQTLRLIVLPGAAPSIFTGVRYGLTHSWTALVGVELLASSEGLGYLLVWGRQMFWLDVVIVAMIVIGIVGFLMDKGLDVAETYFQRWKRSEGEA</sequence>
<dbReference type="GO" id="GO:0042918">
    <property type="term" value="P:alkanesulfonate transmembrane transport"/>
    <property type="evidence" value="ECO:0007669"/>
    <property type="project" value="UniProtKB-ARBA"/>
</dbReference>
<dbReference type="InterPro" id="IPR000515">
    <property type="entry name" value="MetI-like"/>
</dbReference>
<evidence type="ECO:0000256" key="7">
    <source>
        <dbReference type="ARBA" id="ARBA00023136"/>
    </source>
</evidence>
<reference evidence="11 12" key="1">
    <citation type="submission" date="2020-07" db="EMBL/GenBank/DDBJ databases">
        <title>Genomic Encyclopedia of Type Strains, Phase IV (KMG-V): Genome sequencing to study the core and pangenomes of soil and plant-associated prokaryotes.</title>
        <authorList>
            <person name="Whitman W."/>
        </authorList>
    </citation>
    <scope>NUCLEOTIDE SEQUENCE [LARGE SCALE GENOMIC DNA]</scope>
    <source>
        <strain evidence="11 12">AN3</strain>
    </source>
</reference>
<dbReference type="InterPro" id="IPR035906">
    <property type="entry name" value="MetI-like_sf"/>
</dbReference>
<keyword evidence="5 9" id="KW-0812">Transmembrane</keyword>
<evidence type="ECO:0000256" key="8">
    <source>
        <dbReference type="ARBA" id="ARBA00056719"/>
    </source>
</evidence>
<dbReference type="FunFam" id="1.10.3720.10:FF:000003">
    <property type="entry name" value="Aliphatic sulfonate ABC transporter permease"/>
    <property type="match status" value="1"/>
</dbReference>
<dbReference type="CDD" id="cd06261">
    <property type="entry name" value="TM_PBP2"/>
    <property type="match status" value="1"/>
</dbReference>
<dbReference type="Proteomes" id="UP000549052">
    <property type="component" value="Unassembled WGS sequence"/>
</dbReference>
<dbReference type="PROSITE" id="PS50928">
    <property type="entry name" value="ABC_TM1"/>
    <property type="match status" value="1"/>
</dbReference>
<keyword evidence="6 9" id="KW-1133">Transmembrane helix</keyword>
<dbReference type="Pfam" id="PF00528">
    <property type="entry name" value="BPD_transp_1"/>
    <property type="match status" value="1"/>
</dbReference>
<evidence type="ECO:0000256" key="1">
    <source>
        <dbReference type="ARBA" id="ARBA00004651"/>
    </source>
</evidence>
<evidence type="ECO:0000256" key="9">
    <source>
        <dbReference type="RuleBase" id="RU363032"/>
    </source>
</evidence>
<name>A0A839ENM6_9HYPH</name>
<proteinExistence type="inferred from homology"/>
<keyword evidence="4" id="KW-1003">Cell membrane</keyword>
<feature type="transmembrane region" description="Helical" evidence="9">
    <location>
        <begin position="31"/>
        <end position="52"/>
    </location>
</feature>
<evidence type="ECO:0000256" key="6">
    <source>
        <dbReference type="ARBA" id="ARBA00022989"/>
    </source>
</evidence>
<feature type="transmembrane region" description="Helical" evidence="9">
    <location>
        <begin position="193"/>
        <end position="211"/>
    </location>
</feature>